<accession>A0ABS0Y0E3</accession>
<feature type="domain" description="pPIWI-RE three-gene island" evidence="2">
    <location>
        <begin position="2"/>
        <end position="121"/>
    </location>
</feature>
<proteinExistence type="predicted"/>
<dbReference type="InterPro" id="IPR040828">
    <property type="entry name" value="pPIWI_RE_REase"/>
</dbReference>
<dbReference type="EMBL" id="JAELXT010000006">
    <property type="protein sequence ID" value="MBJ6125403.1"/>
    <property type="molecule type" value="Genomic_DNA"/>
</dbReference>
<keyword evidence="4" id="KW-1185">Reference proteome</keyword>
<gene>
    <name evidence="3" type="ORF">JAO75_08260</name>
</gene>
<reference evidence="4" key="1">
    <citation type="submission" date="2020-12" db="EMBL/GenBank/DDBJ databases">
        <title>Hymenobacter sp.</title>
        <authorList>
            <person name="Kim M.K."/>
        </authorList>
    </citation>
    <scope>NUCLEOTIDE SEQUENCE [LARGE SCALE GENOMIC DNA]</scope>
    <source>
        <strain evidence="4">BT325</strain>
    </source>
</reference>
<dbReference type="RefSeq" id="WP_199048224.1">
    <property type="nucleotide sequence ID" value="NZ_JAELXT010000006.1"/>
</dbReference>
<dbReference type="Pfam" id="PF18156">
    <property type="entry name" value="pPIWI_RE_Y"/>
    <property type="match status" value="1"/>
</dbReference>
<evidence type="ECO:0000259" key="2">
    <source>
        <dbReference type="Pfam" id="PF18156"/>
    </source>
</evidence>
<evidence type="ECO:0000259" key="1">
    <source>
        <dbReference type="Pfam" id="PF18154"/>
    </source>
</evidence>
<feature type="domain" description="REase associating with pPIWI RE" evidence="1">
    <location>
        <begin position="222"/>
        <end position="330"/>
    </location>
</feature>
<sequence>MPPRMRRALARISAQSLRDGTDDLGASIHTVMELAIRPMGEWGLASFTGDFPWASVILVDGDLGQPTPECFELAAGGGGETELLQEIHHQRLRSASERFGGKQKDRAYREIRGLVVRRPCLPTEDLFSFVGDWLTAAPDIQSFYRPLPSGALHGKTLRLCAGCGAPLWPDNDTVSFPKGRCRIRDCRMRHPVCEVGEEFKVDDVREWQLATNAVLAYWTGPGLAEIEVHDRLKAAGRTVDLYPYSDAADVSVDGREIGIDVKSYASAALLGARLARSVGQITLFRRRILCVPDARVRQDKGYLTTLMAIASQGEGKCLEFMTVGTLLKELAA</sequence>
<dbReference type="Proteomes" id="UP000620670">
    <property type="component" value="Unassembled WGS sequence"/>
</dbReference>
<comment type="caution">
    <text evidence="3">The sequence shown here is derived from an EMBL/GenBank/DDBJ whole genome shotgun (WGS) entry which is preliminary data.</text>
</comment>
<evidence type="ECO:0000313" key="3">
    <source>
        <dbReference type="EMBL" id="MBJ6125403.1"/>
    </source>
</evidence>
<organism evidence="3 4">
    <name type="scientific">Microvirga splendida</name>
    <dbReference type="NCBI Taxonomy" id="2795727"/>
    <lineage>
        <taxon>Bacteria</taxon>
        <taxon>Pseudomonadati</taxon>
        <taxon>Pseudomonadota</taxon>
        <taxon>Alphaproteobacteria</taxon>
        <taxon>Hyphomicrobiales</taxon>
        <taxon>Methylobacteriaceae</taxon>
        <taxon>Microvirga</taxon>
    </lineage>
</organism>
<dbReference type="Pfam" id="PF18154">
    <property type="entry name" value="pPIWI_RE_REase"/>
    <property type="match status" value="1"/>
</dbReference>
<evidence type="ECO:0000313" key="4">
    <source>
        <dbReference type="Proteomes" id="UP000620670"/>
    </source>
</evidence>
<protein>
    <recommendedName>
        <fullName evidence="5">REase associating with pPIWI RE domain-containing protein</fullName>
    </recommendedName>
</protein>
<name>A0ABS0Y0E3_9HYPH</name>
<evidence type="ECO:0008006" key="5">
    <source>
        <dbReference type="Google" id="ProtNLM"/>
    </source>
</evidence>
<dbReference type="InterPro" id="IPR041191">
    <property type="entry name" value="pPIWI_RE_Y"/>
</dbReference>